<dbReference type="OrthoDB" id="43654at2759"/>
<dbReference type="KEGG" id="bgt:106071716"/>
<accession>A0A9U8EGZ9</accession>
<dbReference type="InterPro" id="IPR001283">
    <property type="entry name" value="CRISP-related"/>
</dbReference>
<dbReference type="Pfam" id="PF00188">
    <property type="entry name" value="CAP"/>
    <property type="match status" value="1"/>
</dbReference>
<protein>
    <submittedName>
        <fullName evidence="3">Glioma pathogenesis-related protein 1-like isoform X1</fullName>
    </submittedName>
</protein>
<name>A0A9U8EGZ9_BIOGL</name>
<feature type="domain" description="SCP" evidence="1">
    <location>
        <begin position="87"/>
        <end position="235"/>
    </location>
</feature>
<dbReference type="OMA" id="GCGMTTC"/>
<evidence type="ECO:0000313" key="3">
    <source>
        <dbReference type="RefSeq" id="XP_013087333.2"/>
    </source>
</evidence>
<dbReference type="InterPro" id="IPR018244">
    <property type="entry name" value="Allrgn_V5/Tpx1_CS"/>
</dbReference>
<dbReference type="InterPro" id="IPR014044">
    <property type="entry name" value="CAP_dom"/>
</dbReference>
<dbReference type="PROSITE" id="PS01009">
    <property type="entry name" value="CRISP_1"/>
    <property type="match status" value="1"/>
</dbReference>
<gene>
    <name evidence="3" type="primary">LOC106071716</name>
</gene>
<organism evidence="2 3">
    <name type="scientific">Biomphalaria glabrata</name>
    <name type="common">Bloodfluke planorb</name>
    <name type="synonym">Freshwater snail</name>
    <dbReference type="NCBI Taxonomy" id="6526"/>
    <lineage>
        <taxon>Eukaryota</taxon>
        <taxon>Metazoa</taxon>
        <taxon>Spiralia</taxon>
        <taxon>Lophotrochozoa</taxon>
        <taxon>Mollusca</taxon>
        <taxon>Gastropoda</taxon>
        <taxon>Heterobranchia</taxon>
        <taxon>Euthyneura</taxon>
        <taxon>Panpulmonata</taxon>
        <taxon>Hygrophila</taxon>
        <taxon>Lymnaeoidea</taxon>
        <taxon>Planorbidae</taxon>
        <taxon>Biomphalaria</taxon>
    </lineage>
</organism>
<dbReference type="SMART" id="SM00198">
    <property type="entry name" value="SCP"/>
    <property type="match status" value="1"/>
</dbReference>
<dbReference type="Gene3D" id="3.40.33.10">
    <property type="entry name" value="CAP"/>
    <property type="match status" value="1"/>
</dbReference>
<dbReference type="RefSeq" id="XP_013087333.2">
    <property type="nucleotide sequence ID" value="XM_013231879.2"/>
</dbReference>
<sequence length="298" mass="33656">MFVSYAHCVLDIRGHRENNPTIDTASMTSNQQLMLCFCCLILSVSADFLHLDHLAVHTDQGVIAVHPQRRLTKREVNNQNVAGFTPEEKSAILQLHNTLRAKESSSNMIRMSWNSDLEKLAQDYSGKCVFEHSTKQYRGDVGGFNYIGENLYAITGSFNVTSPVQMWWDEFKYYNFNTMYCEPSQMCGHYTQVVWAESYALGCGVKYCPVLKGTNFPRGGYNVVCHYGPGGNYQGEQPYKKGRACSECPEDLKFCVNQLCALRPVIGSSSTSYHSSIGQHVLLVFVIIYTCVKHFVTR</sequence>
<dbReference type="SUPFAM" id="SSF55797">
    <property type="entry name" value="PR-1-like"/>
    <property type="match status" value="1"/>
</dbReference>
<dbReference type="PANTHER" id="PTHR10334">
    <property type="entry name" value="CYSTEINE-RICH SECRETORY PROTEIN-RELATED"/>
    <property type="match status" value="1"/>
</dbReference>
<dbReference type="Proteomes" id="UP001165740">
    <property type="component" value="Chromosome 7"/>
</dbReference>
<dbReference type="AlphaFoldDB" id="A0A9U8EGZ9"/>
<dbReference type="GeneID" id="106071716"/>
<dbReference type="InterPro" id="IPR035940">
    <property type="entry name" value="CAP_sf"/>
</dbReference>
<dbReference type="PRINTS" id="PR00837">
    <property type="entry name" value="V5TPXLIKE"/>
</dbReference>
<proteinExistence type="predicted"/>
<evidence type="ECO:0000259" key="1">
    <source>
        <dbReference type="SMART" id="SM00198"/>
    </source>
</evidence>
<evidence type="ECO:0000313" key="2">
    <source>
        <dbReference type="Proteomes" id="UP001165740"/>
    </source>
</evidence>
<keyword evidence="2" id="KW-1185">Reference proteome</keyword>
<dbReference type="GO" id="GO:0005576">
    <property type="term" value="C:extracellular region"/>
    <property type="evidence" value="ECO:0007669"/>
    <property type="project" value="InterPro"/>
</dbReference>
<reference evidence="3" key="1">
    <citation type="submission" date="2025-08" db="UniProtKB">
        <authorList>
            <consortium name="RefSeq"/>
        </authorList>
    </citation>
    <scope>IDENTIFICATION</scope>
</reference>